<name>A0A5M3XF31_9ACTN</name>
<keyword evidence="2" id="KW-1185">Reference proteome</keyword>
<accession>A0A5M3XF31</accession>
<dbReference type="AlphaFoldDB" id="A0A5M3XF31"/>
<organism evidence="1 2">
    <name type="scientific">Acrocarpospora pleiomorpha</name>
    <dbReference type="NCBI Taxonomy" id="90975"/>
    <lineage>
        <taxon>Bacteria</taxon>
        <taxon>Bacillati</taxon>
        <taxon>Actinomycetota</taxon>
        <taxon>Actinomycetes</taxon>
        <taxon>Streptosporangiales</taxon>
        <taxon>Streptosporangiaceae</taxon>
        <taxon>Acrocarpospora</taxon>
    </lineage>
</organism>
<evidence type="ECO:0000313" key="1">
    <source>
        <dbReference type="EMBL" id="GES18191.1"/>
    </source>
</evidence>
<gene>
    <name evidence="1" type="ORF">Aple_010860</name>
</gene>
<dbReference type="RefSeq" id="WP_155343331.1">
    <property type="nucleotide sequence ID" value="NZ_BAAAHM010000017.1"/>
</dbReference>
<sequence length="83" mass="8643">MSFGFAAAGTPAAVIKAVRAQPGSGDTSQLDAVKAFVVSELESWPEGMAVSVQASGHHGQYGRQVTLTIQVINLVTDDPDEEV</sequence>
<dbReference type="EMBL" id="BLAF01000006">
    <property type="protein sequence ID" value="GES18191.1"/>
    <property type="molecule type" value="Genomic_DNA"/>
</dbReference>
<reference evidence="1 2" key="1">
    <citation type="submission" date="2019-10" db="EMBL/GenBank/DDBJ databases">
        <title>Whole genome shotgun sequence of Acrocarpospora pleiomorpha NBRC 16267.</title>
        <authorList>
            <person name="Ichikawa N."/>
            <person name="Kimura A."/>
            <person name="Kitahashi Y."/>
            <person name="Komaki H."/>
            <person name="Oguchi A."/>
        </authorList>
    </citation>
    <scope>NUCLEOTIDE SEQUENCE [LARGE SCALE GENOMIC DNA]</scope>
    <source>
        <strain evidence="1 2">NBRC 16267</strain>
    </source>
</reference>
<evidence type="ECO:0000313" key="2">
    <source>
        <dbReference type="Proteomes" id="UP000377595"/>
    </source>
</evidence>
<dbReference type="Proteomes" id="UP000377595">
    <property type="component" value="Unassembled WGS sequence"/>
</dbReference>
<comment type="caution">
    <text evidence="1">The sequence shown here is derived from an EMBL/GenBank/DDBJ whole genome shotgun (WGS) entry which is preliminary data.</text>
</comment>
<dbReference type="OrthoDB" id="9930159at2"/>
<proteinExistence type="predicted"/>
<protein>
    <submittedName>
        <fullName evidence="1">Uncharacterized protein</fullName>
    </submittedName>
</protein>